<proteinExistence type="predicted"/>
<dbReference type="EMBL" id="RHFK02000020">
    <property type="protein sequence ID" value="TWW58302.1"/>
    <property type="molecule type" value="Genomic_DNA"/>
</dbReference>
<reference evidence="2 3" key="1">
    <citation type="submission" date="2019-04" db="EMBL/GenBank/DDBJ databases">
        <title>Chromosome genome assembly for Takifugu flavidus.</title>
        <authorList>
            <person name="Xiao S."/>
        </authorList>
    </citation>
    <scope>NUCLEOTIDE SEQUENCE [LARGE SCALE GENOMIC DNA]</scope>
    <source>
        <strain evidence="2">HTHZ2018</strain>
        <tissue evidence="2">Muscle</tissue>
    </source>
</reference>
<sequence length="94" mass="10159">MWTCIAHTGYFVVCAVLLTFLRCPAFSRAALLLSVPLNAAAEVNQQPALDLGSLSLLLLALSLGHWFVNQLWAVAQKQKASSLCSYPPSSTPQK</sequence>
<dbReference type="AlphaFoldDB" id="A0A5C6MSU7"/>
<keyword evidence="1" id="KW-0812">Transmembrane</keyword>
<keyword evidence="1" id="KW-1133">Transmembrane helix</keyword>
<keyword evidence="1" id="KW-0472">Membrane</keyword>
<gene>
    <name evidence="2" type="ORF">D4764_07G0010210</name>
</gene>
<accession>A0A5C6MSU7</accession>
<feature type="transmembrane region" description="Helical" evidence="1">
    <location>
        <begin position="53"/>
        <end position="75"/>
    </location>
</feature>
<dbReference type="Proteomes" id="UP000324091">
    <property type="component" value="Chromosome 7"/>
</dbReference>
<keyword evidence="3" id="KW-1185">Reference proteome</keyword>
<name>A0A5C6MSU7_9TELE</name>
<evidence type="ECO:0000256" key="1">
    <source>
        <dbReference type="SAM" id="Phobius"/>
    </source>
</evidence>
<evidence type="ECO:0000313" key="3">
    <source>
        <dbReference type="Proteomes" id="UP000324091"/>
    </source>
</evidence>
<organism evidence="2 3">
    <name type="scientific">Takifugu flavidus</name>
    <name type="common">sansaifugu</name>
    <dbReference type="NCBI Taxonomy" id="433684"/>
    <lineage>
        <taxon>Eukaryota</taxon>
        <taxon>Metazoa</taxon>
        <taxon>Chordata</taxon>
        <taxon>Craniata</taxon>
        <taxon>Vertebrata</taxon>
        <taxon>Euteleostomi</taxon>
        <taxon>Actinopterygii</taxon>
        <taxon>Neopterygii</taxon>
        <taxon>Teleostei</taxon>
        <taxon>Neoteleostei</taxon>
        <taxon>Acanthomorphata</taxon>
        <taxon>Eupercaria</taxon>
        <taxon>Tetraodontiformes</taxon>
        <taxon>Tetradontoidea</taxon>
        <taxon>Tetraodontidae</taxon>
        <taxon>Takifugu</taxon>
    </lineage>
</organism>
<comment type="caution">
    <text evidence="2">The sequence shown here is derived from an EMBL/GenBank/DDBJ whole genome shotgun (WGS) entry which is preliminary data.</text>
</comment>
<evidence type="ECO:0000313" key="2">
    <source>
        <dbReference type="EMBL" id="TWW58302.1"/>
    </source>
</evidence>
<protein>
    <submittedName>
        <fullName evidence="2">Protein brambleberry</fullName>
    </submittedName>
</protein>